<dbReference type="Pfam" id="PF12796">
    <property type="entry name" value="Ank_2"/>
    <property type="match status" value="1"/>
</dbReference>
<evidence type="ECO:0000256" key="3">
    <source>
        <dbReference type="PROSITE-ProRule" id="PRU00023"/>
    </source>
</evidence>
<dbReference type="InterPro" id="IPR002110">
    <property type="entry name" value="Ankyrin_rpt"/>
</dbReference>
<feature type="region of interest" description="Disordered" evidence="4">
    <location>
        <begin position="614"/>
        <end position="653"/>
    </location>
</feature>
<dbReference type="InterPro" id="IPR036770">
    <property type="entry name" value="Ankyrin_rpt-contain_sf"/>
</dbReference>
<dbReference type="PANTHER" id="PTHR24193">
    <property type="entry name" value="ANKYRIN REPEAT PROTEIN"/>
    <property type="match status" value="1"/>
</dbReference>
<dbReference type="InterPro" id="IPR050663">
    <property type="entry name" value="Ankyrin-SOCS_Box"/>
</dbReference>
<reference evidence="5 6" key="1">
    <citation type="journal article" date="2016" name="Environ. Microbiol.">
        <title>Effector profiles distinguish formae speciales of Fusarium oxysporum.</title>
        <authorList>
            <person name="van Dam P."/>
            <person name="Fokkens L."/>
            <person name="Schmidt S.M."/>
            <person name="Linmans J.H."/>
            <person name="Kistler H.C."/>
            <person name="Ma L.J."/>
            <person name="Rep M."/>
        </authorList>
    </citation>
    <scope>NUCLEOTIDE SEQUENCE [LARGE SCALE GENOMIC DNA]</scope>
    <source>
        <strain evidence="5 6">Forc016</strain>
    </source>
</reference>
<sequence length="653" mass="72015">MLCLQTCRGSEAVLHVSICGRVMERFLEILETLDVLARMNRKLQTSLLDFGDWSVEVEDRRKLPDVVAYKVPVIEFTDKGEATHTSRHAIDAAIMEMSLSAHWPVLQHPNLVNFLGLAWGRNTFNSMQELPVIIVEFAKCGSLSQLQQREYLGKETRRKPCLDVCQRLHMLHIGEESLKENMLNPPEAFLLTSLYINGYGVDKDTSCASKWLFHAWGVDHPLSAAYGYRIARATGITFDNTESVVASLKLMALRDSRTALEDLAIVSKDEYKETKKIIRTGLPGTGANHSSEEELLHGFRCGMWIKTFENIPIILENFSRLPHIADYTINKRGDRILRMAFLQKGRHRSLLVNLLLEHGAQATKVSKNPFSGQDSTWTALCILAYAGQDATWLVEQLLDHDAALNGLPDHFHITESPLHIVVQNGAFHIADSLVSPGADLNFTTLSCGHLTLSNPTTILGHVIASNARNSIARLRCHLGSPSMRDGLHLIVEPARQRSALHRAAAAHIDVEFHGTDAAEAAELHWADVDWSANREIMNEILRHFNGPEQLNAVETSTGLSPMHLAVLAGNEAAVSLLLDHGARSDVPSVGGQGATAADTALGIQMGVVYDRRDWPARQRGGGGSETMQQSSKSRNPICGPGSARLSLNSALEY</sequence>
<dbReference type="GO" id="GO:0000976">
    <property type="term" value="F:transcription cis-regulatory region binding"/>
    <property type="evidence" value="ECO:0007669"/>
    <property type="project" value="TreeGrafter"/>
</dbReference>
<protein>
    <submittedName>
        <fullName evidence="5">Uncharacterized protein</fullName>
    </submittedName>
</protein>
<evidence type="ECO:0000313" key="6">
    <source>
        <dbReference type="Proteomes" id="UP000219602"/>
    </source>
</evidence>
<gene>
    <name evidence="5" type="ORF">AU210_011154</name>
</gene>
<feature type="compositionally biased region" description="Polar residues" evidence="4">
    <location>
        <begin position="625"/>
        <end position="634"/>
    </location>
</feature>
<organism evidence="5 6">
    <name type="scientific">Fusarium oxysporum f. sp. radicis-cucumerinum</name>
    <dbReference type="NCBI Taxonomy" id="327505"/>
    <lineage>
        <taxon>Eukaryota</taxon>
        <taxon>Fungi</taxon>
        <taxon>Dikarya</taxon>
        <taxon>Ascomycota</taxon>
        <taxon>Pezizomycotina</taxon>
        <taxon>Sordariomycetes</taxon>
        <taxon>Hypocreomycetidae</taxon>
        <taxon>Hypocreales</taxon>
        <taxon>Nectriaceae</taxon>
        <taxon>Fusarium</taxon>
        <taxon>Fusarium oxysporum species complex</taxon>
    </lineage>
</organism>
<proteinExistence type="predicted"/>
<dbReference type="EMBL" id="MABQ02000008">
    <property type="protein sequence ID" value="PCD28595.1"/>
    <property type="molecule type" value="Genomic_DNA"/>
</dbReference>
<accession>A0A2H3GCQ0</accession>
<dbReference type="Gene3D" id="1.10.510.10">
    <property type="entry name" value="Transferase(Phosphotransferase) domain 1"/>
    <property type="match status" value="1"/>
</dbReference>
<comment type="caution">
    <text evidence="5">The sequence shown here is derived from an EMBL/GenBank/DDBJ whole genome shotgun (WGS) entry which is preliminary data.</text>
</comment>
<dbReference type="Pfam" id="PF00023">
    <property type="entry name" value="Ank"/>
    <property type="match status" value="1"/>
</dbReference>
<evidence type="ECO:0000256" key="1">
    <source>
        <dbReference type="ARBA" id="ARBA00022737"/>
    </source>
</evidence>
<dbReference type="PANTHER" id="PTHR24193:SF121">
    <property type="entry name" value="ADA2A-CONTAINING COMPLEX COMPONENT 3, ISOFORM D"/>
    <property type="match status" value="1"/>
</dbReference>
<dbReference type="PROSITE" id="PS50088">
    <property type="entry name" value="ANK_REPEAT"/>
    <property type="match status" value="2"/>
</dbReference>
<dbReference type="PROSITE" id="PS50297">
    <property type="entry name" value="ANK_REP_REGION"/>
    <property type="match status" value="2"/>
</dbReference>
<keyword evidence="2 3" id="KW-0040">ANK repeat</keyword>
<dbReference type="Gene3D" id="1.25.40.20">
    <property type="entry name" value="Ankyrin repeat-containing domain"/>
    <property type="match status" value="2"/>
</dbReference>
<dbReference type="AlphaFoldDB" id="A0A2H3GCQ0"/>
<dbReference type="Proteomes" id="UP000219602">
    <property type="component" value="Chromosome 10"/>
</dbReference>
<keyword evidence="1" id="KW-0677">Repeat</keyword>
<dbReference type="GO" id="GO:0045944">
    <property type="term" value="P:positive regulation of transcription by RNA polymerase II"/>
    <property type="evidence" value="ECO:0007669"/>
    <property type="project" value="TreeGrafter"/>
</dbReference>
<feature type="repeat" description="ANK" evidence="3">
    <location>
        <begin position="413"/>
        <end position="445"/>
    </location>
</feature>
<evidence type="ECO:0000256" key="4">
    <source>
        <dbReference type="SAM" id="MobiDB-lite"/>
    </source>
</evidence>
<dbReference type="GO" id="GO:0005634">
    <property type="term" value="C:nucleus"/>
    <property type="evidence" value="ECO:0007669"/>
    <property type="project" value="TreeGrafter"/>
</dbReference>
<name>A0A2H3GCQ0_FUSOX</name>
<feature type="repeat" description="ANK" evidence="3">
    <location>
        <begin position="557"/>
        <end position="589"/>
    </location>
</feature>
<dbReference type="InterPro" id="IPR011009">
    <property type="entry name" value="Kinase-like_dom_sf"/>
</dbReference>
<evidence type="ECO:0000256" key="2">
    <source>
        <dbReference type="ARBA" id="ARBA00023043"/>
    </source>
</evidence>
<dbReference type="SUPFAM" id="SSF48403">
    <property type="entry name" value="Ankyrin repeat"/>
    <property type="match status" value="1"/>
</dbReference>
<evidence type="ECO:0000313" key="5">
    <source>
        <dbReference type="EMBL" id="PCD28595.1"/>
    </source>
</evidence>
<dbReference type="SMART" id="SM00248">
    <property type="entry name" value="ANK"/>
    <property type="match status" value="2"/>
</dbReference>
<dbReference type="SUPFAM" id="SSF56112">
    <property type="entry name" value="Protein kinase-like (PK-like)"/>
    <property type="match status" value="1"/>
</dbReference>
<dbReference type="STRING" id="327505.A0A2H3GCQ0"/>
<reference evidence="5 6" key="2">
    <citation type="journal article" date="2017" name="Sci. Rep.">
        <title>A mobile pathogenicity chromosome in Fusarium oxysporum for infection of multiple cucurbit species.</title>
        <authorList>
            <person name="van Dam P."/>
            <person name="Fokkens L."/>
            <person name="Ayukawa Y."/>
            <person name="van der Gragt M."/>
            <person name="Ter Horst A."/>
            <person name="Brankovics B."/>
            <person name="Houterman P.M."/>
            <person name="Arie T."/>
            <person name="Rep M."/>
        </authorList>
    </citation>
    <scope>NUCLEOTIDE SEQUENCE [LARGE SCALE GENOMIC DNA]</scope>
    <source>
        <strain evidence="5 6">Forc016</strain>
    </source>
</reference>